<feature type="compositionally biased region" description="Acidic residues" evidence="1">
    <location>
        <begin position="84"/>
        <end position="94"/>
    </location>
</feature>
<feature type="compositionally biased region" description="Acidic residues" evidence="1">
    <location>
        <begin position="1"/>
        <end position="12"/>
    </location>
</feature>
<evidence type="ECO:0000313" key="3">
    <source>
        <dbReference type="Proteomes" id="UP001203297"/>
    </source>
</evidence>
<comment type="caution">
    <text evidence="2">The sequence shown here is derived from an EMBL/GenBank/DDBJ whole genome shotgun (WGS) entry which is preliminary data.</text>
</comment>
<organism evidence="2 3">
    <name type="scientific">Multifurca ochricompacta</name>
    <dbReference type="NCBI Taxonomy" id="376703"/>
    <lineage>
        <taxon>Eukaryota</taxon>
        <taxon>Fungi</taxon>
        <taxon>Dikarya</taxon>
        <taxon>Basidiomycota</taxon>
        <taxon>Agaricomycotina</taxon>
        <taxon>Agaricomycetes</taxon>
        <taxon>Russulales</taxon>
        <taxon>Russulaceae</taxon>
        <taxon>Multifurca</taxon>
    </lineage>
</organism>
<feature type="compositionally biased region" description="Basic and acidic residues" evidence="1">
    <location>
        <begin position="30"/>
        <end position="66"/>
    </location>
</feature>
<feature type="region of interest" description="Disordered" evidence="1">
    <location>
        <begin position="1"/>
        <end position="102"/>
    </location>
</feature>
<feature type="compositionally biased region" description="Basic and acidic residues" evidence="1">
    <location>
        <begin position="124"/>
        <end position="138"/>
    </location>
</feature>
<proteinExistence type="predicted"/>
<name>A0AAD4QN64_9AGAM</name>
<evidence type="ECO:0000256" key="1">
    <source>
        <dbReference type="SAM" id="MobiDB-lite"/>
    </source>
</evidence>
<accession>A0AAD4QN64</accession>
<protein>
    <submittedName>
        <fullName evidence="2">Uncharacterized protein</fullName>
    </submittedName>
</protein>
<gene>
    <name evidence="2" type="ORF">B0F90DRAFT_446198</name>
</gene>
<reference evidence="2" key="1">
    <citation type="journal article" date="2022" name="New Phytol.">
        <title>Evolutionary transition to the ectomycorrhizal habit in the genomes of a hyperdiverse lineage of mushroom-forming fungi.</title>
        <authorList>
            <person name="Looney B."/>
            <person name="Miyauchi S."/>
            <person name="Morin E."/>
            <person name="Drula E."/>
            <person name="Courty P.E."/>
            <person name="Kohler A."/>
            <person name="Kuo A."/>
            <person name="LaButti K."/>
            <person name="Pangilinan J."/>
            <person name="Lipzen A."/>
            <person name="Riley R."/>
            <person name="Andreopoulos W."/>
            <person name="He G."/>
            <person name="Johnson J."/>
            <person name="Nolan M."/>
            <person name="Tritt A."/>
            <person name="Barry K.W."/>
            <person name="Grigoriev I.V."/>
            <person name="Nagy L.G."/>
            <person name="Hibbett D."/>
            <person name="Henrissat B."/>
            <person name="Matheny P.B."/>
            <person name="Labbe J."/>
            <person name="Martin F.M."/>
        </authorList>
    </citation>
    <scope>NUCLEOTIDE SEQUENCE</scope>
    <source>
        <strain evidence="2">BPL690</strain>
    </source>
</reference>
<sequence length="317" mass="35593">MHQDQDQDDTDSESGLPEILTLSTSSSTAKEYDRALRRFHTAEKRKIREKNRRRDEHFKAQADMRQRATATSGRGNPDLGYHEVEEDDNEEETEAGVSWSSSVEEWGGIKVTNENFQVSTVEVLEGKTEEGRQNRDPHSVGGEGDGHEDDSSALQSLPSKYLPEHFFSAAAALSKSRPANNVVARLSQTTPNTRTSRKQRLRVHPRAKDVVVGTRIVRTVPSSPASALAPSPGTTVPTTRVKKFLENALALRRASKRNSKLPLRWERRPCIPPWCTEVHDRRACHEVCTPRPTLIHRYSSVRDNIPLCTGTTHDDDD</sequence>
<feature type="region of interest" description="Disordered" evidence="1">
    <location>
        <begin position="124"/>
        <end position="154"/>
    </location>
</feature>
<dbReference type="AlphaFoldDB" id="A0AAD4QN64"/>
<evidence type="ECO:0000313" key="2">
    <source>
        <dbReference type="EMBL" id="KAI0300078.1"/>
    </source>
</evidence>
<dbReference type="Proteomes" id="UP001203297">
    <property type="component" value="Unassembled WGS sequence"/>
</dbReference>
<keyword evidence="3" id="KW-1185">Reference proteome</keyword>
<dbReference type="EMBL" id="WTXG01000019">
    <property type="protein sequence ID" value="KAI0300078.1"/>
    <property type="molecule type" value="Genomic_DNA"/>
</dbReference>